<accession>A0A7W3C5M8</accession>
<gene>
    <name evidence="1" type="ORF">HV056_22270</name>
</gene>
<sequence length="296" mass="32507">MNTSTNTETITLPVPGPAQASCEASQNTVQDTEYLSLTATVNTLLEAVQAATDTSELPSIQMYKPDATQAGAYLQAHYGSILRGMDEALRDVRISKPEDIELLVRGFLIKLVNLSIRSKHSALNQARINKDTAQADALGEELSHSVQACMLTQKMREKFSPDEVQLIREHAQAGRMNIAKSMAGQDVQFLIADTNWKAKADAMAKIPGSRSITASIGTKDTGDSVSVQFRDGGWVLAWWNSAETGNGDNPGWVVIQCSENLLDTLQRERAQQREIDTLLGRRRPQMQSKVFTDELA</sequence>
<protein>
    <submittedName>
        <fullName evidence="1">Uncharacterized protein</fullName>
    </submittedName>
</protein>
<evidence type="ECO:0000313" key="2">
    <source>
        <dbReference type="Proteomes" id="UP000533461"/>
    </source>
</evidence>
<evidence type="ECO:0000313" key="1">
    <source>
        <dbReference type="EMBL" id="MBA8079235.1"/>
    </source>
</evidence>
<dbReference type="Proteomes" id="UP000533461">
    <property type="component" value="Unassembled WGS sequence"/>
</dbReference>
<proteinExistence type="predicted"/>
<dbReference type="RefSeq" id="WP_182382656.1">
    <property type="nucleotide sequence ID" value="NZ_JABXQT010000001.1"/>
</dbReference>
<dbReference type="EMBL" id="JABXRP010000002">
    <property type="protein sequence ID" value="MBA8079235.1"/>
    <property type="molecule type" value="Genomic_DNA"/>
</dbReference>
<reference evidence="1 2" key="1">
    <citation type="submission" date="2020-06" db="EMBL/GenBank/DDBJ databases">
        <title>REHAB project genomes.</title>
        <authorList>
            <person name="Shaw L.P."/>
        </authorList>
    </citation>
    <scope>NUCLEOTIDE SEQUENCE [LARGE SCALE GENOMIC DNA]</scope>
    <source>
        <strain evidence="1 2">RHBSTW-00074</strain>
    </source>
</reference>
<dbReference type="AlphaFoldDB" id="A0A7W3C5M8"/>
<name>A0A7W3C5M8_ENTAS</name>
<organism evidence="1 2">
    <name type="scientific">Enterobacter asburiae</name>
    <dbReference type="NCBI Taxonomy" id="61645"/>
    <lineage>
        <taxon>Bacteria</taxon>
        <taxon>Pseudomonadati</taxon>
        <taxon>Pseudomonadota</taxon>
        <taxon>Gammaproteobacteria</taxon>
        <taxon>Enterobacterales</taxon>
        <taxon>Enterobacteriaceae</taxon>
        <taxon>Enterobacter</taxon>
        <taxon>Enterobacter cloacae complex</taxon>
    </lineage>
</organism>
<comment type="caution">
    <text evidence="1">The sequence shown here is derived from an EMBL/GenBank/DDBJ whole genome shotgun (WGS) entry which is preliminary data.</text>
</comment>